<comment type="caution">
    <text evidence="9">The sequence shown here is derived from an EMBL/GenBank/DDBJ whole genome shotgun (WGS) entry which is preliminary data.</text>
</comment>
<keyword evidence="7 8" id="KW-0472">Membrane</keyword>
<evidence type="ECO:0000313" key="10">
    <source>
        <dbReference type="Proteomes" id="UP000607397"/>
    </source>
</evidence>
<dbReference type="AlphaFoldDB" id="A0A8K2A8D9"/>
<dbReference type="EMBL" id="WVIC01000035">
    <property type="protein sequence ID" value="NCJ07911.1"/>
    <property type="molecule type" value="Genomic_DNA"/>
</dbReference>
<accession>A0A8K2A8D9</accession>
<organism evidence="9 10">
    <name type="scientific">Petrachloros mirabilis ULC683</name>
    <dbReference type="NCBI Taxonomy" id="2781853"/>
    <lineage>
        <taxon>Bacteria</taxon>
        <taxon>Bacillati</taxon>
        <taxon>Cyanobacteriota</taxon>
        <taxon>Cyanophyceae</taxon>
        <taxon>Synechococcales</taxon>
        <taxon>Petrachlorosaceae</taxon>
        <taxon>Petrachloros</taxon>
        <taxon>Petrachloros mirabilis</taxon>
    </lineage>
</organism>
<sequence length="467" mass="53750">MKTSLLNRLKQALSTAERWYLNTPLRALDESYRAAQAIKQLEDEYFEGQHVCPEARYDGAVADYLQSSLNKYLRMARMRLTEFKASSFFIEIEQSQQTPPPPDLPRTARDDRSDYVSEYTLPPGQYSAEAERPDTDPGLVLAKLQFIDQVLSRYQAPEAALRVVSKRPPVANPEDSDLRGVNDSFYEAEFTSDDISADPTKLDSASFIPRSILRTANRFKRELDPNPNLEEEVMRDFRSSRNRTRAAIKFILLLIILPLLTQQVSKNLIISPLVDRWKGSEQIEVRINPEIENTILAELSRFEEQLRFQNLLSSSPLTAPEFEAQVRRRAVELSEEYRWALTDPIKNIFADLLSFAVFCILIFSSKPQIVILKSFLDEILYGLSDSAKAFIIILFTDVFVGFHSPHGWEVIIESILEHFGLPQSRNFINMFIATFPVMLDTVFKYWIFRYLNQVSPSAVATYRNMNE</sequence>
<evidence type="ECO:0000256" key="4">
    <source>
        <dbReference type="ARBA" id="ARBA00022781"/>
    </source>
</evidence>
<dbReference type="GO" id="GO:0005886">
    <property type="term" value="C:plasma membrane"/>
    <property type="evidence" value="ECO:0007669"/>
    <property type="project" value="UniProtKB-SubCell"/>
</dbReference>
<evidence type="ECO:0000256" key="3">
    <source>
        <dbReference type="ARBA" id="ARBA00022692"/>
    </source>
</evidence>
<keyword evidence="5 8" id="KW-1133">Transmembrane helix</keyword>
<protein>
    <recommendedName>
        <fullName evidence="8">Proton extrusion protein PxcA</fullName>
    </recommendedName>
</protein>
<dbReference type="RefSeq" id="WP_161826385.1">
    <property type="nucleotide sequence ID" value="NZ_WVIC01000035.1"/>
</dbReference>
<evidence type="ECO:0000256" key="5">
    <source>
        <dbReference type="ARBA" id="ARBA00022989"/>
    </source>
</evidence>
<dbReference type="NCBIfam" id="NF002706">
    <property type="entry name" value="PRK02507.1-5"/>
    <property type="match status" value="1"/>
</dbReference>
<keyword evidence="6 8" id="KW-0406">Ion transport</keyword>
<keyword evidence="8" id="KW-0997">Cell inner membrane</keyword>
<evidence type="ECO:0000256" key="2">
    <source>
        <dbReference type="ARBA" id="ARBA00022448"/>
    </source>
</evidence>
<evidence type="ECO:0000313" key="9">
    <source>
        <dbReference type="EMBL" id="NCJ07911.1"/>
    </source>
</evidence>
<dbReference type="GO" id="GO:0015078">
    <property type="term" value="F:proton transmembrane transporter activity"/>
    <property type="evidence" value="ECO:0007669"/>
    <property type="project" value="UniProtKB-UniRule"/>
</dbReference>
<dbReference type="PANTHER" id="PTHR33650:SF2">
    <property type="entry name" value="CHLOROPLAST ENVELOPE MEMBRANE PROTEIN"/>
    <property type="match status" value="1"/>
</dbReference>
<keyword evidence="8" id="KW-1003">Cell membrane</keyword>
<evidence type="ECO:0000256" key="8">
    <source>
        <dbReference type="HAMAP-Rule" id="MF_01308"/>
    </source>
</evidence>
<gene>
    <name evidence="8 9" type="primary">pxcA</name>
    <name evidence="9" type="ORF">GS597_15630</name>
</gene>
<comment type="similarity">
    <text evidence="8">Belongs to the CemA family.</text>
</comment>
<keyword evidence="10" id="KW-1185">Reference proteome</keyword>
<dbReference type="Pfam" id="PF03040">
    <property type="entry name" value="CemA"/>
    <property type="match status" value="1"/>
</dbReference>
<evidence type="ECO:0000256" key="6">
    <source>
        <dbReference type="ARBA" id="ARBA00023065"/>
    </source>
</evidence>
<proteinExistence type="inferred from homology"/>
<name>A0A8K2A8D9_9CYAN</name>
<keyword evidence="4 8" id="KW-0375">Hydrogen ion transport</keyword>
<comment type="subcellular location">
    <subcellularLocation>
        <location evidence="8">Cell inner membrane</location>
        <topology evidence="8">Multi-pass membrane protein</topology>
    </subcellularLocation>
    <subcellularLocation>
        <location evidence="1">Membrane</location>
        <topology evidence="1">Multi-pass membrane protein</topology>
    </subcellularLocation>
</comment>
<reference evidence="9" key="1">
    <citation type="submission" date="2019-12" db="EMBL/GenBank/DDBJ databases">
        <title>High-Quality draft genome sequences of three cyanobacteria isolated from the limestone walls of the Old Cathedral of Coimbra.</title>
        <authorList>
            <person name="Tiago I."/>
            <person name="Soares F."/>
            <person name="Portugal A."/>
        </authorList>
    </citation>
    <scope>NUCLEOTIDE SEQUENCE [LARGE SCALE GENOMIC DNA]</scope>
    <source>
        <strain evidence="9">C</strain>
    </source>
</reference>
<dbReference type="Proteomes" id="UP000607397">
    <property type="component" value="Unassembled WGS sequence"/>
</dbReference>
<evidence type="ECO:0000256" key="1">
    <source>
        <dbReference type="ARBA" id="ARBA00004141"/>
    </source>
</evidence>
<evidence type="ECO:0000256" key="7">
    <source>
        <dbReference type="ARBA" id="ARBA00023136"/>
    </source>
</evidence>
<dbReference type="HAMAP" id="MF_01308">
    <property type="entry name" value="CemA_PxcA"/>
    <property type="match status" value="1"/>
</dbReference>
<keyword evidence="3 8" id="KW-0812">Transmembrane</keyword>
<keyword evidence="2 8" id="KW-0813">Transport</keyword>
<comment type="function">
    <text evidence="8">Required for H(+) efflux immediately after light irradiation to form a rapid H(+) concentration gradient across the thylakoid membranes. Together with PxcL, contributes to transient H(+) uptake following dark to light transition.</text>
</comment>
<dbReference type="InterPro" id="IPR004282">
    <property type="entry name" value="CemA"/>
</dbReference>
<dbReference type="PANTHER" id="PTHR33650">
    <property type="entry name" value="CHLOROPLAST ENVELOPE MEMBRANE PROTEIN-RELATED"/>
    <property type="match status" value="1"/>
</dbReference>